<dbReference type="CDD" id="cd02440">
    <property type="entry name" value="AdoMet_MTases"/>
    <property type="match status" value="1"/>
</dbReference>
<dbReference type="InterPro" id="IPR029063">
    <property type="entry name" value="SAM-dependent_MTases_sf"/>
</dbReference>
<dbReference type="PANTHER" id="PTHR43861">
    <property type="entry name" value="TRANS-ACONITATE 2-METHYLTRANSFERASE-RELATED"/>
    <property type="match status" value="1"/>
</dbReference>
<accession>A0A7K1SAY3</accession>
<comment type="caution">
    <text evidence="2">The sequence shown here is derived from an EMBL/GenBank/DDBJ whole genome shotgun (WGS) entry which is preliminary data.</text>
</comment>
<evidence type="ECO:0000313" key="2">
    <source>
        <dbReference type="EMBL" id="MVM30915.1"/>
    </source>
</evidence>
<dbReference type="EMBL" id="WPIN01000004">
    <property type="protein sequence ID" value="MVM30915.1"/>
    <property type="molecule type" value="Genomic_DNA"/>
</dbReference>
<keyword evidence="2" id="KW-0489">Methyltransferase</keyword>
<dbReference type="Pfam" id="PF13847">
    <property type="entry name" value="Methyltransf_31"/>
    <property type="match status" value="1"/>
</dbReference>
<protein>
    <submittedName>
        <fullName evidence="2">Methyltransferase domain-containing protein</fullName>
    </submittedName>
</protein>
<dbReference type="AlphaFoldDB" id="A0A7K1SAY3"/>
<evidence type="ECO:0000259" key="1">
    <source>
        <dbReference type="Pfam" id="PF13847"/>
    </source>
</evidence>
<sequence length="265" mass="30953">MTSHTTLRQFLEQMPTASGVWLLSTYVPDHTHEEVYLQVRTKENRVLSDELVRQLPDLPKGAPHYAEWQLRKQTAERFCTDLAQVKKPLQILDLGCGNGWFSAKLAKISQVRVVGLDLNLPELQQAHRLFSQENLLFCYGDILTVLFQPQSFDKVVLNAAIQYFHPIDQLIEALFRLLMPGGEIHILDSPFYEIDEVENARQRTADYYQQLGYPAMARFYFHHTFQRIAPYSPVYKNKNESFWKRLFTKNQNPFPWIIIKKGASY</sequence>
<dbReference type="InterPro" id="IPR025714">
    <property type="entry name" value="Methyltranfer_dom"/>
</dbReference>
<dbReference type="GO" id="GO:0032259">
    <property type="term" value="P:methylation"/>
    <property type="evidence" value="ECO:0007669"/>
    <property type="project" value="UniProtKB-KW"/>
</dbReference>
<keyword evidence="2" id="KW-0808">Transferase</keyword>
<dbReference type="GO" id="GO:0008168">
    <property type="term" value="F:methyltransferase activity"/>
    <property type="evidence" value="ECO:0007669"/>
    <property type="project" value="UniProtKB-KW"/>
</dbReference>
<dbReference type="RefSeq" id="WP_157585301.1">
    <property type="nucleotide sequence ID" value="NZ_WPIN01000004.1"/>
</dbReference>
<feature type="domain" description="Methyltransferase" evidence="1">
    <location>
        <begin position="87"/>
        <end position="190"/>
    </location>
</feature>
<dbReference type="Gene3D" id="3.40.50.150">
    <property type="entry name" value="Vaccinia Virus protein VP39"/>
    <property type="match status" value="1"/>
</dbReference>
<keyword evidence="3" id="KW-1185">Reference proteome</keyword>
<dbReference type="SUPFAM" id="SSF53335">
    <property type="entry name" value="S-adenosyl-L-methionine-dependent methyltransferases"/>
    <property type="match status" value="1"/>
</dbReference>
<proteinExistence type="predicted"/>
<evidence type="ECO:0000313" key="3">
    <source>
        <dbReference type="Proteomes" id="UP000436006"/>
    </source>
</evidence>
<reference evidence="2 3" key="1">
    <citation type="submission" date="2019-12" db="EMBL/GenBank/DDBJ databases">
        <title>Spirosoma sp. HMF4905 genome sequencing and assembly.</title>
        <authorList>
            <person name="Kang H."/>
            <person name="Cha I."/>
            <person name="Kim H."/>
            <person name="Joh K."/>
        </authorList>
    </citation>
    <scope>NUCLEOTIDE SEQUENCE [LARGE SCALE GENOMIC DNA]</scope>
    <source>
        <strain evidence="2 3">HMF4905</strain>
    </source>
</reference>
<dbReference type="Proteomes" id="UP000436006">
    <property type="component" value="Unassembled WGS sequence"/>
</dbReference>
<organism evidence="2 3">
    <name type="scientific">Spirosoma arboris</name>
    <dbReference type="NCBI Taxonomy" id="2682092"/>
    <lineage>
        <taxon>Bacteria</taxon>
        <taxon>Pseudomonadati</taxon>
        <taxon>Bacteroidota</taxon>
        <taxon>Cytophagia</taxon>
        <taxon>Cytophagales</taxon>
        <taxon>Cytophagaceae</taxon>
        <taxon>Spirosoma</taxon>
    </lineage>
</organism>
<name>A0A7K1SAY3_9BACT</name>
<gene>
    <name evidence="2" type="ORF">GO755_12810</name>
</gene>